<evidence type="ECO:0000256" key="8">
    <source>
        <dbReference type="ARBA" id="ARBA00023037"/>
    </source>
</evidence>
<comment type="similarity">
    <text evidence="2 13">Belongs to the integrin alpha chain family.</text>
</comment>
<evidence type="ECO:0000313" key="17">
    <source>
        <dbReference type="Proteomes" id="UP000504635"/>
    </source>
</evidence>
<proteinExistence type="inferred from homology"/>
<evidence type="ECO:0000256" key="9">
    <source>
        <dbReference type="ARBA" id="ARBA00023136"/>
    </source>
</evidence>
<evidence type="ECO:0000256" key="10">
    <source>
        <dbReference type="ARBA" id="ARBA00023170"/>
    </source>
</evidence>
<dbReference type="PANTHER" id="PTHR23220">
    <property type="entry name" value="INTEGRIN ALPHA"/>
    <property type="match status" value="1"/>
</dbReference>
<dbReference type="PANTHER" id="PTHR23220:SF122">
    <property type="entry name" value="INTEGRIN ALPHA-PS1"/>
    <property type="match status" value="1"/>
</dbReference>
<dbReference type="PROSITE" id="PS51470">
    <property type="entry name" value="FG_GAP"/>
    <property type="match status" value="4"/>
</dbReference>
<dbReference type="InterPro" id="IPR018184">
    <property type="entry name" value="Integrin_alpha_C_CS"/>
</dbReference>
<evidence type="ECO:0000256" key="11">
    <source>
        <dbReference type="ARBA" id="ARBA00023180"/>
    </source>
</evidence>
<feature type="repeat" description="FG-GAP" evidence="12">
    <location>
        <begin position="443"/>
        <end position="507"/>
    </location>
</feature>
<dbReference type="Pfam" id="PF20806">
    <property type="entry name" value="Integrin_A_Ig_3"/>
    <property type="match status" value="1"/>
</dbReference>
<keyword evidence="11" id="KW-0325">Glycoprotein</keyword>
<evidence type="ECO:0000313" key="18">
    <source>
        <dbReference type="RefSeq" id="XP_030754238.1"/>
    </source>
</evidence>
<dbReference type="PRINTS" id="PR01185">
    <property type="entry name" value="INTEGRINA"/>
</dbReference>
<evidence type="ECO:0000256" key="13">
    <source>
        <dbReference type="RuleBase" id="RU003762"/>
    </source>
</evidence>
<evidence type="ECO:0000256" key="5">
    <source>
        <dbReference type="ARBA" id="ARBA00022737"/>
    </source>
</evidence>
<keyword evidence="8 13" id="KW-0401">Integrin</keyword>
<reference evidence="18" key="1">
    <citation type="submission" date="2025-08" db="UniProtKB">
        <authorList>
            <consortium name="RefSeq"/>
        </authorList>
    </citation>
    <scope>IDENTIFICATION</scope>
    <source>
        <tissue evidence="18">Gonads</tissue>
    </source>
</reference>
<dbReference type="Gene3D" id="2.60.40.1460">
    <property type="entry name" value="Integrin domains. Chain A, domain 2"/>
    <property type="match status" value="1"/>
</dbReference>
<evidence type="ECO:0000259" key="15">
    <source>
        <dbReference type="Pfam" id="PF20805"/>
    </source>
</evidence>
<name>A0A6J2XRV9_SITOR</name>
<dbReference type="InterPro" id="IPR013519">
    <property type="entry name" value="Int_alpha_beta-p"/>
</dbReference>
<dbReference type="GO" id="GO:0007157">
    <property type="term" value="P:heterophilic cell-cell adhesion via plasma membrane cell adhesion molecules"/>
    <property type="evidence" value="ECO:0007669"/>
    <property type="project" value="UniProtKB-ARBA"/>
</dbReference>
<dbReference type="GO" id="GO:0007229">
    <property type="term" value="P:integrin-mediated signaling pathway"/>
    <property type="evidence" value="ECO:0007669"/>
    <property type="project" value="UniProtKB-KW"/>
</dbReference>
<dbReference type="InParanoid" id="A0A6J2XRV9"/>
<dbReference type="PROSITE" id="PS00242">
    <property type="entry name" value="INTEGRIN_ALPHA"/>
    <property type="match status" value="1"/>
</dbReference>
<keyword evidence="17" id="KW-1185">Reference proteome</keyword>
<organism evidence="17 18">
    <name type="scientific">Sitophilus oryzae</name>
    <name type="common">Rice weevil</name>
    <name type="synonym">Curculio oryzae</name>
    <dbReference type="NCBI Taxonomy" id="7048"/>
    <lineage>
        <taxon>Eukaryota</taxon>
        <taxon>Metazoa</taxon>
        <taxon>Ecdysozoa</taxon>
        <taxon>Arthropoda</taxon>
        <taxon>Hexapoda</taxon>
        <taxon>Insecta</taxon>
        <taxon>Pterygota</taxon>
        <taxon>Neoptera</taxon>
        <taxon>Endopterygota</taxon>
        <taxon>Coleoptera</taxon>
        <taxon>Polyphaga</taxon>
        <taxon>Cucujiformia</taxon>
        <taxon>Curculionidae</taxon>
        <taxon>Dryophthorinae</taxon>
        <taxon>Sitophilus</taxon>
    </lineage>
</organism>
<dbReference type="InterPro" id="IPR028994">
    <property type="entry name" value="Integrin_alpha_N"/>
</dbReference>
<keyword evidence="10 13" id="KW-0675">Receptor</keyword>
<feature type="domain" description="Integrin alpha second immunoglobulin-like" evidence="15">
    <location>
        <begin position="643"/>
        <end position="775"/>
    </location>
</feature>
<evidence type="ECO:0000256" key="7">
    <source>
        <dbReference type="ARBA" id="ARBA00022989"/>
    </source>
</evidence>
<gene>
    <name evidence="18" type="primary">LOC115881025</name>
</gene>
<dbReference type="InterPro" id="IPR013517">
    <property type="entry name" value="FG-GAP"/>
</dbReference>
<feature type="repeat" description="FG-GAP" evidence="12">
    <location>
        <begin position="385"/>
        <end position="439"/>
    </location>
</feature>
<evidence type="ECO:0000256" key="2">
    <source>
        <dbReference type="ARBA" id="ARBA00008054"/>
    </source>
</evidence>
<evidence type="ECO:0000256" key="1">
    <source>
        <dbReference type="ARBA" id="ARBA00004479"/>
    </source>
</evidence>
<dbReference type="GeneID" id="115881025"/>
<keyword evidence="6 13" id="KW-0130">Cell adhesion</keyword>
<evidence type="ECO:0000259" key="16">
    <source>
        <dbReference type="Pfam" id="PF20806"/>
    </source>
</evidence>
<dbReference type="RefSeq" id="XP_030754238.1">
    <property type="nucleotide sequence ID" value="XM_030898378.1"/>
</dbReference>
<feature type="repeat" description="FG-GAP" evidence="12">
    <location>
        <begin position="31"/>
        <end position="97"/>
    </location>
</feature>
<keyword evidence="4 13" id="KW-0732">Signal</keyword>
<dbReference type="InterPro" id="IPR000413">
    <property type="entry name" value="Integrin_alpha"/>
</dbReference>
<keyword evidence="7 13" id="KW-1133">Transmembrane helix</keyword>
<dbReference type="Pfam" id="PF08441">
    <property type="entry name" value="Integrin_A_Ig_1"/>
    <property type="match status" value="1"/>
</dbReference>
<feature type="domain" description="Integrin alpha third immunoglobulin-like" evidence="16">
    <location>
        <begin position="796"/>
        <end position="1013"/>
    </location>
</feature>
<feature type="transmembrane region" description="Helical" evidence="13">
    <location>
        <begin position="1040"/>
        <end position="1062"/>
    </location>
</feature>
<dbReference type="Pfam" id="PF01839">
    <property type="entry name" value="FG-GAP"/>
    <property type="match status" value="3"/>
</dbReference>
<dbReference type="Gene3D" id="2.60.40.1530">
    <property type="entry name" value="ntegrin, alpha v. Chain A, domain 4"/>
    <property type="match status" value="1"/>
</dbReference>
<dbReference type="InterPro" id="IPR013649">
    <property type="entry name" value="Integrin_alpha_Ig-like_1"/>
</dbReference>
<dbReference type="SUPFAM" id="SSF69318">
    <property type="entry name" value="Integrin alpha N-terminal domain"/>
    <property type="match status" value="1"/>
</dbReference>
<dbReference type="InterPro" id="IPR032695">
    <property type="entry name" value="Integrin_dom_sf"/>
</dbReference>
<dbReference type="GO" id="GO:0033627">
    <property type="term" value="P:cell adhesion mediated by integrin"/>
    <property type="evidence" value="ECO:0007669"/>
    <property type="project" value="TreeGrafter"/>
</dbReference>
<dbReference type="InterPro" id="IPR048285">
    <property type="entry name" value="Integrin_alpha_Ig-like_2"/>
</dbReference>
<comment type="subcellular location">
    <subcellularLocation>
        <location evidence="1 13">Membrane</location>
        <topology evidence="1 13">Single-pass type I membrane protein</topology>
    </subcellularLocation>
</comment>
<dbReference type="Pfam" id="PF20805">
    <property type="entry name" value="Integrin_A_Ig_2"/>
    <property type="match status" value="1"/>
</dbReference>
<evidence type="ECO:0000256" key="4">
    <source>
        <dbReference type="ARBA" id="ARBA00022729"/>
    </source>
</evidence>
<accession>A0A6J2XRV9</accession>
<feature type="signal peptide" evidence="13">
    <location>
        <begin position="1"/>
        <end position="22"/>
    </location>
</feature>
<keyword evidence="5" id="KW-0677">Repeat</keyword>
<dbReference type="GO" id="GO:0007160">
    <property type="term" value="P:cell-matrix adhesion"/>
    <property type="evidence" value="ECO:0007669"/>
    <property type="project" value="TreeGrafter"/>
</dbReference>
<keyword evidence="3 13" id="KW-0812">Transmembrane</keyword>
<dbReference type="Proteomes" id="UP000504635">
    <property type="component" value="Unplaced"/>
</dbReference>
<dbReference type="OrthoDB" id="5317514at2759"/>
<dbReference type="GO" id="GO:0009897">
    <property type="term" value="C:external side of plasma membrane"/>
    <property type="evidence" value="ECO:0007669"/>
    <property type="project" value="TreeGrafter"/>
</dbReference>
<dbReference type="AlphaFoldDB" id="A0A6J2XRV9"/>
<keyword evidence="9 13" id="KW-0472">Membrane</keyword>
<evidence type="ECO:0000256" key="12">
    <source>
        <dbReference type="PROSITE-ProRule" id="PRU00803"/>
    </source>
</evidence>
<dbReference type="SMART" id="SM00191">
    <property type="entry name" value="Int_alpha"/>
    <property type="match status" value="5"/>
</dbReference>
<evidence type="ECO:0000256" key="3">
    <source>
        <dbReference type="ARBA" id="ARBA00022692"/>
    </source>
</evidence>
<feature type="chain" id="PRO_5027135528" evidence="13">
    <location>
        <begin position="23"/>
        <end position="1095"/>
    </location>
</feature>
<evidence type="ECO:0000259" key="14">
    <source>
        <dbReference type="Pfam" id="PF08441"/>
    </source>
</evidence>
<dbReference type="Gene3D" id="2.130.10.130">
    <property type="entry name" value="Integrin alpha, N-terminal"/>
    <property type="match status" value="1"/>
</dbReference>
<evidence type="ECO:0000256" key="6">
    <source>
        <dbReference type="ARBA" id="ARBA00022889"/>
    </source>
</evidence>
<dbReference type="FunCoup" id="A0A6J2XRV9">
    <property type="interactions" value="225"/>
</dbReference>
<dbReference type="GO" id="GO:0048513">
    <property type="term" value="P:animal organ development"/>
    <property type="evidence" value="ECO:0007669"/>
    <property type="project" value="UniProtKB-ARBA"/>
</dbReference>
<feature type="repeat" description="FG-GAP" evidence="12">
    <location>
        <begin position="317"/>
        <end position="377"/>
    </location>
</feature>
<dbReference type="GO" id="GO:0008305">
    <property type="term" value="C:integrin complex"/>
    <property type="evidence" value="ECO:0007669"/>
    <property type="project" value="InterPro"/>
</dbReference>
<dbReference type="GO" id="GO:0005178">
    <property type="term" value="F:integrin binding"/>
    <property type="evidence" value="ECO:0007669"/>
    <property type="project" value="TreeGrafter"/>
</dbReference>
<dbReference type="InterPro" id="IPR048286">
    <property type="entry name" value="Integrin_alpha_Ig-like_3"/>
</dbReference>
<dbReference type="KEGG" id="soy:115881025"/>
<dbReference type="SUPFAM" id="SSF69179">
    <property type="entry name" value="Integrin domains"/>
    <property type="match status" value="3"/>
</dbReference>
<sequence length="1095" mass="123045">MWTMLVLVFVIVLVCLVQLFSCFNIENRDPYVKKGPDSGINSYFGFSVALHMTKENSNNIANNWILVGAPKGQNLQPGTNQSGALYKCPITTADNDCIQVETDGHRKPNGRYISQLEGFDYGEEDDDTSSLSLPGTDEIKDGQWLGVTVKSQKPGGLVMVCAHRYIQSENLTKYHYGQGLCYLLEANLTLNEALQYCKSLPKDKLHQQYGFCQIGTSIDFPEDGFALVGSPGPYTWRGAIFAKSTIGDFLSRDKNIYKSPVSESAEPIDKYSYLGMSVGGGHFFSKDVMTYVSGAPRSLMKGQVFFLEKNTPHEELKIRMNLTGEQFASSFGYELLVVDVNNDGFDDLLVGAPFYYNDNKAGGAVYIYYNLRNCLVDPYQNCTYDKVLYGWEQSRFGFSMTSIGDINKDGYNDVAIGAPYHNDHGAVYIFLGSQNGLVPKESQLLEFPQLRPGSKLRTFGYSLSGGLDMDNNGYPDLLVGAYEAERALLFLTRPIIDIHIQIFSEDKDNFNVSKKGCAADPFNRNNTCFSVRSCFRIGGELRNTHDLSVVSNISETGKFSRIWFNDDHHKDKRSNVKRDVILVTDYKQPQCQDYVVYLKEGVSDILTPIKFTVKYSLEKDTPHSPILNTSSTTQFEATFQKNCGSDDVCESYLDLSADTNLERNTNGEYRVESLNKEFIIVANISNLRESAYEAKLFVFHPKALSFVNLQTDNTQIQCSVKNGVLVCELGNPFRANASASVRLRFQISKSPKEQKLDISLKVNSTSKELSDNTEIKMVAILQKVAEFNFVGRGTTNLFFGGKVVGESAMKHLEDIGARVVHQYHIDNRGEWDLPEIKVHIRWPYQVRPGREGAEGKWLLYLESEPKVVGVGSSFCSISEDNVVNPLGLQLLTPSSNEPENLSMLPSDLMHQQSNFSDTRRRRRRRDIEGTAAWKDIVKEGIKRKIIIMDCMENARCVDILCYIGSLKKQQAPVYVEIKSRIWNSTLVEDYSNVDWINIRSVGEISIDDSSFVTKPDQSFTYATETLVYPAAISPYSTINWWIIGIAIIAGLLLLVVLIVILYKCGFFKRKRVTKDPTLSGNLLSKDENDSLLKDK</sequence>
<dbReference type="Gene3D" id="2.60.40.1510">
    <property type="entry name" value="ntegrin, alpha v. Chain A, domain 3"/>
    <property type="match status" value="1"/>
</dbReference>
<feature type="domain" description="Integrin alpha first immunoglubulin-like" evidence="14">
    <location>
        <begin position="492"/>
        <end position="642"/>
    </location>
</feature>
<protein>
    <submittedName>
        <fullName evidence="18">Integrin alpha-PS1-like isoform X1</fullName>
    </submittedName>
</protein>
<dbReference type="Gene3D" id="1.20.5.930">
    <property type="entry name" value="Bicelle-embedded integrin alpha(iib) transmembrane segment"/>
    <property type="match status" value="1"/>
</dbReference>